<dbReference type="EMBL" id="QJKH01000016">
    <property type="protein sequence ID" value="PXX75935.1"/>
    <property type="molecule type" value="Genomic_DNA"/>
</dbReference>
<organism evidence="2 3">
    <name type="scientific">Dielma fastidiosa</name>
    <dbReference type="NCBI Taxonomy" id="1034346"/>
    <lineage>
        <taxon>Bacteria</taxon>
        <taxon>Bacillati</taxon>
        <taxon>Bacillota</taxon>
        <taxon>Erysipelotrichia</taxon>
        <taxon>Erysipelotrichales</taxon>
        <taxon>Erysipelotrichaceae</taxon>
        <taxon>Dielma</taxon>
    </lineage>
</organism>
<dbReference type="PANTHER" id="PTHR40044">
    <property type="entry name" value="INTEGRAL MEMBRANE PROTEIN-RELATED"/>
    <property type="match status" value="1"/>
</dbReference>
<dbReference type="Proteomes" id="UP000247612">
    <property type="component" value="Unassembled WGS sequence"/>
</dbReference>
<dbReference type="InterPro" id="IPR010387">
    <property type="entry name" value="QueT"/>
</dbReference>
<keyword evidence="3" id="KW-1185">Reference proteome</keyword>
<gene>
    <name evidence="2" type="ORF">DES51_11625</name>
</gene>
<evidence type="ECO:0000313" key="3">
    <source>
        <dbReference type="Proteomes" id="UP000247612"/>
    </source>
</evidence>
<dbReference type="PIRSF" id="PIRSF031501">
    <property type="entry name" value="QueT"/>
    <property type="match status" value="1"/>
</dbReference>
<accession>A0A2V2FT08</accession>
<sequence length="159" mass="17477">MRKQSVRAIAMQAIVAALYVVLTWAVAPLSFGAVQFRFSEIMILLVFVDKRYGPAMILACALANCFSPLGIVDVIFGTAATFCAVECIKRSKSLLIATLWPTLFCVIIGVELNVVSDLPFLFTTFTIMLGEFVVVTCIGYPIFKALMKNEALLKLIKLD</sequence>
<dbReference type="GeneID" id="94440880"/>
<keyword evidence="1" id="KW-0472">Membrane</keyword>
<feature type="transmembrane region" description="Helical" evidence="1">
    <location>
        <begin position="120"/>
        <end position="143"/>
    </location>
</feature>
<comment type="caution">
    <text evidence="2">The sequence shown here is derived from an EMBL/GenBank/DDBJ whole genome shotgun (WGS) entry which is preliminary data.</text>
</comment>
<keyword evidence="1" id="KW-0812">Transmembrane</keyword>
<dbReference type="RefSeq" id="WP_022938056.1">
    <property type="nucleotide sequence ID" value="NZ_CABKRQ010000004.1"/>
</dbReference>
<reference evidence="2 3" key="1">
    <citation type="submission" date="2018-05" db="EMBL/GenBank/DDBJ databases">
        <title>Genomic Encyclopedia of Type Strains, Phase IV (KMG-IV): sequencing the most valuable type-strain genomes for metagenomic binning, comparative biology and taxonomic classification.</title>
        <authorList>
            <person name="Goeker M."/>
        </authorList>
    </citation>
    <scope>NUCLEOTIDE SEQUENCE [LARGE SCALE GENOMIC DNA]</scope>
    <source>
        <strain evidence="2 3">JC118</strain>
    </source>
</reference>
<evidence type="ECO:0000256" key="1">
    <source>
        <dbReference type="SAM" id="Phobius"/>
    </source>
</evidence>
<protein>
    <submittedName>
        <fullName evidence="2">Putative membrane protein</fullName>
    </submittedName>
</protein>
<dbReference type="OrthoDB" id="9786793at2"/>
<feature type="transmembrane region" description="Helical" evidence="1">
    <location>
        <begin position="56"/>
        <end position="82"/>
    </location>
</feature>
<evidence type="ECO:0000313" key="2">
    <source>
        <dbReference type="EMBL" id="PXX75935.1"/>
    </source>
</evidence>
<dbReference type="AlphaFoldDB" id="A0A2V2FT08"/>
<feature type="transmembrane region" description="Helical" evidence="1">
    <location>
        <begin position="94"/>
        <end position="114"/>
    </location>
</feature>
<proteinExistence type="predicted"/>
<name>A0A2V2FT08_9FIRM</name>
<dbReference type="STRING" id="1034346.GCA_000313565_01751"/>
<keyword evidence="1" id="KW-1133">Transmembrane helix</keyword>
<dbReference type="PANTHER" id="PTHR40044:SF1">
    <property type="entry name" value="INTEGRAL MEMBRANE PROTEIN"/>
    <property type="match status" value="1"/>
</dbReference>
<dbReference type="Pfam" id="PF06177">
    <property type="entry name" value="QueT"/>
    <property type="match status" value="1"/>
</dbReference>